<feature type="domain" description="ABC transmembrane type-1" evidence="8">
    <location>
        <begin position="95"/>
        <end position="307"/>
    </location>
</feature>
<sequence length="317" mass="35359">MMTKKPDTPVAIPAANRFSRAARKKPILDPQRPSWATLLMFLLPAVALLIVFRLTPIGISIGGSFTSQSLLGETAFDGLGNYKELFSDPSFWNSVYVTLLFNVIINPLQIFVAFIMALLVFAPGRFLTFFRVSFFLPMTMSTALVAVMWNLLFDPNLGLVNSILAHTSMGRQGFFFDEDQALGSMIWISTWKGAGYYMIFLLAGLFRISEELYEAAHVDGASSWQQLRFITLPQMKRTFLFVFVADTTVNLLFFAPVFIITRGGPNGATDTLMYRAYESSFTFVDWGRALSLSCILLALVAIVACAQMLFFKPGEGE</sequence>
<comment type="similarity">
    <text evidence="7">Belongs to the binding-protein-dependent transport system permease family.</text>
</comment>
<comment type="caution">
    <text evidence="9">The sequence shown here is derived from an EMBL/GenBank/DDBJ whole genome shotgun (WGS) entry which is preliminary data.</text>
</comment>
<gene>
    <name evidence="9" type="ORF">MUS1_07970</name>
</gene>
<dbReference type="OrthoDB" id="9805108at2"/>
<keyword evidence="6 7" id="KW-0472">Membrane</keyword>
<organism evidence="9 10">
    <name type="scientific">Marinomonas ushuaiensis DSM 15871</name>
    <dbReference type="NCBI Taxonomy" id="1122207"/>
    <lineage>
        <taxon>Bacteria</taxon>
        <taxon>Pseudomonadati</taxon>
        <taxon>Pseudomonadota</taxon>
        <taxon>Gammaproteobacteria</taxon>
        <taxon>Oceanospirillales</taxon>
        <taxon>Oceanospirillaceae</taxon>
        <taxon>Marinomonas</taxon>
    </lineage>
</organism>
<dbReference type="EMBL" id="JAMB01000002">
    <property type="protein sequence ID" value="ETX11867.1"/>
    <property type="molecule type" value="Genomic_DNA"/>
</dbReference>
<dbReference type="PANTHER" id="PTHR30193">
    <property type="entry name" value="ABC TRANSPORTER PERMEASE PROTEIN"/>
    <property type="match status" value="1"/>
</dbReference>
<dbReference type="AlphaFoldDB" id="X7E7F4"/>
<evidence type="ECO:0000256" key="1">
    <source>
        <dbReference type="ARBA" id="ARBA00004651"/>
    </source>
</evidence>
<keyword evidence="4 7" id="KW-0812">Transmembrane</keyword>
<dbReference type="PANTHER" id="PTHR30193:SF37">
    <property type="entry name" value="INNER MEMBRANE ABC TRANSPORTER PERMEASE PROTEIN YCJO"/>
    <property type="match status" value="1"/>
</dbReference>
<dbReference type="eggNOG" id="COG1175">
    <property type="taxonomic scope" value="Bacteria"/>
</dbReference>
<dbReference type="CDD" id="cd06261">
    <property type="entry name" value="TM_PBP2"/>
    <property type="match status" value="1"/>
</dbReference>
<dbReference type="Pfam" id="PF00528">
    <property type="entry name" value="BPD_transp_1"/>
    <property type="match status" value="1"/>
</dbReference>
<dbReference type="InterPro" id="IPR000515">
    <property type="entry name" value="MetI-like"/>
</dbReference>
<dbReference type="GO" id="GO:0005886">
    <property type="term" value="C:plasma membrane"/>
    <property type="evidence" value="ECO:0007669"/>
    <property type="project" value="UniProtKB-SubCell"/>
</dbReference>
<keyword evidence="3" id="KW-1003">Cell membrane</keyword>
<keyword evidence="10" id="KW-1185">Reference proteome</keyword>
<keyword evidence="2 7" id="KW-0813">Transport</keyword>
<comment type="subcellular location">
    <subcellularLocation>
        <location evidence="1 7">Cell membrane</location>
        <topology evidence="1 7">Multi-pass membrane protein</topology>
    </subcellularLocation>
</comment>
<evidence type="ECO:0000256" key="5">
    <source>
        <dbReference type="ARBA" id="ARBA00022989"/>
    </source>
</evidence>
<dbReference type="InterPro" id="IPR035906">
    <property type="entry name" value="MetI-like_sf"/>
</dbReference>
<feature type="transmembrane region" description="Helical" evidence="7">
    <location>
        <begin position="185"/>
        <end position="206"/>
    </location>
</feature>
<name>X7E7F4_9GAMM</name>
<evidence type="ECO:0000256" key="6">
    <source>
        <dbReference type="ARBA" id="ARBA00023136"/>
    </source>
</evidence>
<dbReference type="InterPro" id="IPR051393">
    <property type="entry name" value="ABC_transporter_permease"/>
</dbReference>
<feature type="transmembrane region" description="Helical" evidence="7">
    <location>
        <begin position="238"/>
        <end position="260"/>
    </location>
</feature>
<dbReference type="PATRIC" id="fig|1122207.3.peg.908"/>
<dbReference type="Proteomes" id="UP000054058">
    <property type="component" value="Unassembled WGS sequence"/>
</dbReference>
<keyword evidence="5 7" id="KW-1133">Transmembrane helix</keyword>
<dbReference type="PROSITE" id="PS50928">
    <property type="entry name" value="ABC_TM1"/>
    <property type="match status" value="1"/>
</dbReference>
<feature type="transmembrane region" description="Helical" evidence="7">
    <location>
        <begin position="134"/>
        <end position="152"/>
    </location>
</feature>
<protein>
    <submittedName>
        <fullName evidence="9">ABC transporter permease</fullName>
    </submittedName>
</protein>
<feature type="transmembrane region" description="Helical" evidence="7">
    <location>
        <begin position="95"/>
        <end position="122"/>
    </location>
</feature>
<dbReference type="SUPFAM" id="SSF161098">
    <property type="entry name" value="MetI-like"/>
    <property type="match status" value="1"/>
</dbReference>
<dbReference type="STRING" id="1122207.MUS1_07970"/>
<reference evidence="9 10" key="1">
    <citation type="submission" date="2014-01" db="EMBL/GenBank/DDBJ databases">
        <title>Marinomonas ushuaiensis DSM 15871 Genome Sequencing.</title>
        <authorList>
            <person name="Lai Q."/>
            <person name="Shao Z.S."/>
        </authorList>
    </citation>
    <scope>NUCLEOTIDE SEQUENCE [LARGE SCALE GENOMIC DNA]</scope>
    <source>
        <strain evidence="9 10">DSM 15871</strain>
    </source>
</reference>
<evidence type="ECO:0000256" key="4">
    <source>
        <dbReference type="ARBA" id="ARBA00022692"/>
    </source>
</evidence>
<dbReference type="GO" id="GO:0055085">
    <property type="term" value="P:transmembrane transport"/>
    <property type="evidence" value="ECO:0007669"/>
    <property type="project" value="InterPro"/>
</dbReference>
<evidence type="ECO:0000313" key="9">
    <source>
        <dbReference type="EMBL" id="ETX11867.1"/>
    </source>
</evidence>
<feature type="transmembrane region" description="Helical" evidence="7">
    <location>
        <begin position="289"/>
        <end position="311"/>
    </location>
</feature>
<evidence type="ECO:0000313" key="10">
    <source>
        <dbReference type="Proteomes" id="UP000054058"/>
    </source>
</evidence>
<accession>X7E7F4</accession>
<evidence type="ECO:0000256" key="7">
    <source>
        <dbReference type="RuleBase" id="RU363032"/>
    </source>
</evidence>
<evidence type="ECO:0000256" key="3">
    <source>
        <dbReference type="ARBA" id="ARBA00022475"/>
    </source>
</evidence>
<dbReference type="RefSeq" id="WP_051436101.1">
    <property type="nucleotide sequence ID" value="NZ_JAMB01000002.1"/>
</dbReference>
<feature type="transmembrane region" description="Helical" evidence="7">
    <location>
        <begin position="33"/>
        <end position="52"/>
    </location>
</feature>
<evidence type="ECO:0000256" key="2">
    <source>
        <dbReference type="ARBA" id="ARBA00022448"/>
    </source>
</evidence>
<dbReference type="Gene3D" id="1.10.3720.10">
    <property type="entry name" value="MetI-like"/>
    <property type="match status" value="1"/>
</dbReference>
<proteinExistence type="inferred from homology"/>
<evidence type="ECO:0000259" key="8">
    <source>
        <dbReference type="PROSITE" id="PS50928"/>
    </source>
</evidence>